<feature type="transmembrane region" description="Helical" evidence="4">
    <location>
        <begin position="739"/>
        <end position="761"/>
    </location>
</feature>
<feature type="transmembrane region" description="Helical" evidence="4">
    <location>
        <begin position="767"/>
        <end position="786"/>
    </location>
</feature>
<keyword evidence="4" id="KW-0472">Membrane</keyword>
<accession>A0A0S4MWN7</accession>
<dbReference type="Pfam" id="PF02836">
    <property type="entry name" value="Glyco_hydro_2_C"/>
    <property type="match status" value="1"/>
</dbReference>
<dbReference type="PANTHER" id="PTHR42732:SF1">
    <property type="entry name" value="BETA-MANNOSIDASE"/>
    <property type="match status" value="1"/>
</dbReference>
<dbReference type="Gene3D" id="2.60.40.10">
    <property type="entry name" value="Immunoglobulins"/>
    <property type="match status" value="1"/>
</dbReference>
<feature type="domain" description="Glycoside hydrolase family 2 catalytic" evidence="6">
    <location>
        <begin position="286"/>
        <end position="576"/>
    </location>
</feature>
<dbReference type="Proteomes" id="UP000320623">
    <property type="component" value="Unassembled WGS sequence"/>
</dbReference>
<dbReference type="STRING" id="1643428.GCA_001442855_00719"/>
<dbReference type="GO" id="GO:0005975">
    <property type="term" value="P:carbohydrate metabolic process"/>
    <property type="evidence" value="ECO:0007669"/>
    <property type="project" value="InterPro"/>
</dbReference>
<feature type="transmembrane region" description="Helical" evidence="4">
    <location>
        <begin position="703"/>
        <end position="727"/>
    </location>
</feature>
<feature type="transmembrane region" description="Helical" evidence="4">
    <location>
        <begin position="646"/>
        <end position="665"/>
    </location>
</feature>
<keyword evidence="4" id="KW-1133">Transmembrane helix</keyword>
<dbReference type="InterPro" id="IPR008979">
    <property type="entry name" value="Galactose-bd-like_sf"/>
</dbReference>
<evidence type="ECO:0000259" key="6">
    <source>
        <dbReference type="Pfam" id="PF02836"/>
    </source>
</evidence>
<feature type="transmembrane region" description="Helical" evidence="4">
    <location>
        <begin position="798"/>
        <end position="819"/>
    </location>
</feature>
<name>A0A0S4MWN7_9BACT</name>
<proteinExistence type="inferred from homology"/>
<dbReference type="InterPro" id="IPR006102">
    <property type="entry name" value="Ig-like_GH2"/>
</dbReference>
<evidence type="ECO:0000313" key="8">
    <source>
        <dbReference type="EMBL" id="CUU03408.1"/>
    </source>
</evidence>
<evidence type="ECO:0000256" key="3">
    <source>
        <dbReference type="ARBA" id="ARBA00023295"/>
    </source>
</evidence>
<evidence type="ECO:0000313" key="9">
    <source>
        <dbReference type="Proteomes" id="UP000320623"/>
    </source>
</evidence>
<organism evidence="8 9">
    <name type="scientific">Candidatus Thermokryptus mobilis</name>
    <dbReference type="NCBI Taxonomy" id="1643428"/>
    <lineage>
        <taxon>Bacteria</taxon>
        <taxon>Pseudomonadati</taxon>
        <taxon>Candidatus Kryptoniota</taxon>
        <taxon>Candidatus Thermokryptus</taxon>
    </lineage>
</organism>
<keyword evidence="9" id="KW-1185">Reference proteome</keyword>
<dbReference type="InterPro" id="IPR006101">
    <property type="entry name" value="Glyco_hydro_2"/>
</dbReference>
<dbReference type="AlphaFoldDB" id="A0A0S4MWN7"/>
<keyword evidence="2 8" id="KW-0378">Hydrolase</keyword>
<dbReference type="SUPFAM" id="SSF49303">
    <property type="entry name" value="beta-Galactosidase/glucuronidase domain"/>
    <property type="match status" value="1"/>
</dbReference>
<evidence type="ECO:0000259" key="7">
    <source>
        <dbReference type="Pfam" id="PF02837"/>
    </source>
</evidence>
<dbReference type="InterPro" id="IPR013783">
    <property type="entry name" value="Ig-like_fold"/>
</dbReference>
<dbReference type="SUPFAM" id="SSF51445">
    <property type="entry name" value="(Trans)glycosidases"/>
    <property type="match status" value="1"/>
</dbReference>
<evidence type="ECO:0000259" key="5">
    <source>
        <dbReference type="Pfam" id="PF00703"/>
    </source>
</evidence>
<feature type="transmembrane region" description="Helical" evidence="4">
    <location>
        <begin position="595"/>
        <end position="614"/>
    </location>
</feature>
<dbReference type="Pfam" id="PF00703">
    <property type="entry name" value="Glyco_hydro_2"/>
    <property type="match status" value="1"/>
</dbReference>
<dbReference type="PRINTS" id="PR00132">
    <property type="entry name" value="GLHYDRLASE2"/>
</dbReference>
<keyword evidence="4" id="KW-0812">Transmembrane</keyword>
<dbReference type="InterPro" id="IPR017853">
    <property type="entry name" value="GH"/>
</dbReference>
<dbReference type="PANTHER" id="PTHR42732">
    <property type="entry name" value="BETA-GALACTOSIDASE"/>
    <property type="match status" value="1"/>
</dbReference>
<evidence type="ECO:0000256" key="1">
    <source>
        <dbReference type="ARBA" id="ARBA00007401"/>
    </source>
</evidence>
<keyword evidence="3" id="KW-0326">Glycosidase</keyword>
<sequence>MVFPSEKKFLINGEPTFTGLDAGMFQDTNTRIKIDLSGKWLAKVENKWIEIQVPSAYDFTGDVTFRKNFNLSDSILNNMTLFLVSYGINYECEIFINGQFLSSHIGGYTSFVVKIPDRMLNFGDNVIEIRVSNKLNSRTTIPLRHQVWAWRNYGGIFRDIYILATPKVWIDDAKVKYTFGSNYAVLNGEIELYVSSVEISRIFRDKNFELKLQIFERENNTFVAETAPVKFFIDDSRSQKINLPFTIYNPKMWSPESPSLYILKLILTNLGNVVDEFIILTGFRDVKILNGDIYLNGKRFIFKGISRHEDHPKYGNSLTYEEMEKDIVLIKNLGANAIRLGHYPAHPYVLNLCDRYGLFVLEEIPVWNVPADILTEERYISLAKDYVYEMINRDKNHPSVFAWGIGNEFDSAEPIARRYVEELRKFIRAIDDRPVYYVSRMIKNDVCADLVDIACVNVYIDDLRKFSENISFWKSKYKNKPVVISEYGKAVQLGNRNGYSDPLSYESQAKYILERYRLIQEFDLDGSFVWIFADWKGERPVLTLPNSDRYLYTMGLVSYDRSEKRPAYEVLKALYTEGKIPALPIGDYSEPIPTVYTIIGIILLLSLSYIYYSYRWFRENLNRALFKPYNFFADVRDQYLISSGQTTILSLILSSTFGIFIAGVLNRLKQNEYLDYILTHFIFVDQLKVKLISIIWDPLYSSIFFSILSFVSILFIALLIQFFSTFVKVKVYPSHSYSVAVWSFLPLIFLIPIDMILYRVINGFGSGLVIVLIGVFVCLISFVRLVKGIAIIYEVKQLRVGVVSVALILVVLGFILLYYNYKFSSFAYLKFFLNILNSTK</sequence>
<dbReference type="EMBL" id="FAOO01000004">
    <property type="protein sequence ID" value="CUU03408.1"/>
    <property type="molecule type" value="Genomic_DNA"/>
</dbReference>
<evidence type="ECO:0000256" key="2">
    <source>
        <dbReference type="ARBA" id="ARBA00022801"/>
    </source>
</evidence>
<dbReference type="Gene3D" id="3.20.20.80">
    <property type="entry name" value="Glycosidases"/>
    <property type="match status" value="1"/>
</dbReference>
<dbReference type="Gene3D" id="2.60.120.260">
    <property type="entry name" value="Galactose-binding domain-like"/>
    <property type="match status" value="1"/>
</dbReference>
<dbReference type="SUPFAM" id="SSF49785">
    <property type="entry name" value="Galactose-binding domain-like"/>
    <property type="match status" value="1"/>
</dbReference>
<feature type="domain" description="Glycosyl hydrolases family 2 sugar binding" evidence="7">
    <location>
        <begin position="49"/>
        <end position="166"/>
    </location>
</feature>
<dbReference type="InterPro" id="IPR006103">
    <property type="entry name" value="Glyco_hydro_2_cat"/>
</dbReference>
<dbReference type="InterPro" id="IPR006104">
    <property type="entry name" value="Glyco_hydro_2_N"/>
</dbReference>
<dbReference type="Pfam" id="PF02837">
    <property type="entry name" value="Glyco_hydro_2_N"/>
    <property type="match status" value="1"/>
</dbReference>
<comment type="similarity">
    <text evidence="1">Belongs to the glycosyl hydrolase 2 family.</text>
</comment>
<evidence type="ECO:0000256" key="4">
    <source>
        <dbReference type="SAM" id="Phobius"/>
    </source>
</evidence>
<protein>
    <submittedName>
        <fullName evidence="8">Glycosyl hydrolases family 2</fullName>
    </submittedName>
</protein>
<dbReference type="InterPro" id="IPR036156">
    <property type="entry name" value="Beta-gal/glucu_dom_sf"/>
</dbReference>
<gene>
    <name evidence="8" type="ORF">JGI1_00739</name>
</gene>
<dbReference type="GO" id="GO:0004553">
    <property type="term" value="F:hydrolase activity, hydrolyzing O-glycosyl compounds"/>
    <property type="evidence" value="ECO:0007669"/>
    <property type="project" value="InterPro"/>
</dbReference>
<feature type="domain" description="Glycoside hydrolase family 2 immunoglobulin-like beta-sandwich" evidence="5">
    <location>
        <begin position="204"/>
        <end position="284"/>
    </location>
</feature>
<dbReference type="InterPro" id="IPR051913">
    <property type="entry name" value="GH2_Domain-Containing"/>
</dbReference>
<reference evidence="9" key="1">
    <citation type="submission" date="2015-11" db="EMBL/GenBank/DDBJ databases">
        <authorList>
            <person name="Varghese N."/>
        </authorList>
    </citation>
    <scope>NUCLEOTIDE SEQUENCE [LARGE SCALE GENOMIC DNA]</scope>
</reference>